<evidence type="ECO:0000256" key="1">
    <source>
        <dbReference type="ARBA" id="ARBA00004123"/>
    </source>
</evidence>
<keyword evidence="2" id="KW-0238">DNA-binding</keyword>
<sequence>MAPRRNRVQLTTNERYGILQMIDRGVTFEIIAKAYGIGRSTVDDIMANEGRIKDYLEVNTMVRRWSPNHLIKSRHMDLERVLYLWYIRCKAKRVRITGPLIRKKALELNKELNGDPNFKASSGWLLRFRVRHRIRKRGIREDIRTSNKDAANNFKARFKKLLQDEGFTLENVYNADYRELMWRAVPKEALIFRNGKSTGIPKMCQDHITTLFCANATGCHKLPVLIHTFVKPQSSHNLNANLFSTIYTDNTNAWMDSNIFSQWFEKCFLKSVKERQLKNGRREKTLLLLDHVGSRHDLKELNQKDEFVRVMSFPFKAAPLIQPMDRGIIACFKRKYRKELLETLMPLPICNTEQEVIDNHKQLTLRDCCRIVHDAWSSVNEVILKNAWDILLKNKSERSAEDLETIKKDVDETVALLHRLPGCEGCNRKGVVSWFQIDDTDDTVMTICTDEVLQDFEYNPLNQVNIGTVDKEDEPSHSWF</sequence>
<dbReference type="InterPro" id="IPR050863">
    <property type="entry name" value="CenT-Element_Derived"/>
</dbReference>
<dbReference type="GO" id="GO:0005634">
    <property type="term" value="C:nucleus"/>
    <property type="evidence" value="ECO:0007669"/>
    <property type="project" value="UniProtKB-SubCell"/>
</dbReference>
<reference evidence="6" key="1">
    <citation type="submission" date="2025-08" db="UniProtKB">
        <authorList>
            <consortium name="RefSeq"/>
        </authorList>
    </citation>
    <scope>IDENTIFICATION</scope>
    <source>
        <tissue evidence="6">Muscle</tissue>
    </source>
</reference>
<dbReference type="InterPro" id="IPR006600">
    <property type="entry name" value="HTH_CenpB_DNA-bd_dom"/>
</dbReference>
<dbReference type="AlphaFoldDB" id="A0A6J3KUA8"/>
<dbReference type="GeneID" id="117237120"/>
<dbReference type="PANTHER" id="PTHR19303:SF73">
    <property type="entry name" value="PROTEIN PDC2"/>
    <property type="match status" value="1"/>
</dbReference>
<dbReference type="Pfam" id="PF03221">
    <property type="entry name" value="HTH_Tnp_Tc5"/>
    <property type="match status" value="1"/>
</dbReference>
<dbReference type="InterPro" id="IPR004875">
    <property type="entry name" value="DDE_SF_endonuclease_dom"/>
</dbReference>
<dbReference type="Pfam" id="PF03184">
    <property type="entry name" value="DDE_1"/>
    <property type="match status" value="1"/>
</dbReference>
<dbReference type="Pfam" id="PF04218">
    <property type="entry name" value="CENP-B_N"/>
    <property type="match status" value="1"/>
</dbReference>
<comment type="subcellular location">
    <subcellularLocation>
        <location evidence="1">Nucleus</location>
    </subcellularLocation>
</comment>
<feature type="domain" description="HTH CENPB-type" evidence="4">
    <location>
        <begin position="66"/>
        <end position="138"/>
    </location>
</feature>
<dbReference type="GO" id="GO:0003677">
    <property type="term" value="F:DNA binding"/>
    <property type="evidence" value="ECO:0007669"/>
    <property type="project" value="UniProtKB-KW"/>
</dbReference>
<dbReference type="KEGG" id="bvk:117237120"/>
<dbReference type="RefSeq" id="XP_033356660.1">
    <property type="nucleotide sequence ID" value="XM_033500769.1"/>
</dbReference>
<dbReference type="SUPFAM" id="SSF46689">
    <property type="entry name" value="Homeodomain-like"/>
    <property type="match status" value="2"/>
</dbReference>
<name>A0A6J3KUA8_9HYME</name>
<keyword evidence="5" id="KW-1185">Reference proteome</keyword>
<dbReference type="InterPro" id="IPR007889">
    <property type="entry name" value="HTH_Psq"/>
</dbReference>
<dbReference type="Proteomes" id="UP000504631">
    <property type="component" value="Unplaced"/>
</dbReference>
<evidence type="ECO:0000256" key="3">
    <source>
        <dbReference type="ARBA" id="ARBA00023242"/>
    </source>
</evidence>
<proteinExistence type="predicted"/>
<dbReference type="SMART" id="SM00674">
    <property type="entry name" value="CENPB"/>
    <property type="match status" value="1"/>
</dbReference>
<gene>
    <name evidence="6" type="primary">LOC117237120</name>
</gene>
<dbReference type="InterPro" id="IPR009057">
    <property type="entry name" value="Homeodomain-like_sf"/>
</dbReference>
<protein>
    <submittedName>
        <fullName evidence="6">Jerky protein homolog-like</fullName>
    </submittedName>
</protein>
<dbReference type="PROSITE" id="PS51253">
    <property type="entry name" value="HTH_CENPB"/>
    <property type="match status" value="1"/>
</dbReference>
<accession>A0A6J3KUA8</accession>
<dbReference type="PANTHER" id="PTHR19303">
    <property type="entry name" value="TRANSPOSON"/>
    <property type="match status" value="1"/>
</dbReference>
<dbReference type="Gene3D" id="1.10.10.60">
    <property type="entry name" value="Homeodomain-like"/>
    <property type="match status" value="1"/>
</dbReference>
<keyword evidence="3" id="KW-0539">Nucleus</keyword>
<evidence type="ECO:0000313" key="6">
    <source>
        <dbReference type="RefSeq" id="XP_033356660.1"/>
    </source>
</evidence>
<evidence type="ECO:0000313" key="5">
    <source>
        <dbReference type="Proteomes" id="UP000504631"/>
    </source>
</evidence>
<evidence type="ECO:0000256" key="2">
    <source>
        <dbReference type="ARBA" id="ARBA00023125"/>
    </source>
</evidence>
<evidence type="ECO:0000259" key="4">
    <source>
        <dbReference type="PROSITE" id="PS51253"/>
    </source>
</evidence>
<organism evidence="5 6">
    <name type="scientific">Bombus vosnesenskii</name>
    <dbReference type="NCBI Taxonomy" id="207650"/>
    <lineage>
        <taxon>Eukaryota</taxon>
        <taxon>Metazoa</taxon>
        <taxon>Ecdysozoa</taxon>
        <taxon>Arthropoda</taxon>
        <taxon>Hexapoda</taxon>
        <taxon>Insecta</taxon>
        <taxon>Pterygota</taxon>
        <taxon>Neoptera</taxon>
        <taxon>Endopterygota</taxon>
        <taxon>Hymenoptera</taxon>
        <taxon>Apocrita</taxon>
        <taxon>Aculeata</taxon>
        <taxon>Apoidea</taxon>
        <taxon>Anthophila</taxon>
        <taxon>Apidae</taxon>
        <taxon>Bombus</taxon>
        <taxon>Pyrobombus</taxon>
    </lineage>
</organism>